<keyword evidence="3 4" id="KW-0472">Membrane</keyword>
<feature type="transmembrane region" description="Helical" evidence="4">
    <location>
        <begin position="152"/>
        <end position="178"/>
    </location>
</feature>
<dbReference type="PROSITE" id="PS50929">
    <property type="entry name" value="ABC_TM1F"/>
    <property type="match status" value="1"/>
</dbReference>
<evidence type="ECO:0000256" key="2">
    <source>
        <dbReference type="ARBA" id="ARBA00022989"/>
    </source>
</evidence>
<gene>
    <name evidence="6" type="ORF">PTSG_02065</name>
</gene>
<dbReference type="InParanoid" id="F2TZS5"/>
<dbReference type="EMBL" id="GL832957">
    <property type="protein sequence ID" value="EGD79099.1"/>
    <property type="molecule type" value="Genomic_DNA"/>
</dbReference>
<feature type="transmembrane region" description="Helical" evidence="4">
    <location>
        <begin position="28"/>
        <end position="49"/>
    </location>
</feature>
<dbReference type="Proteomes" id="UP000007799">
    <property type="component" value="Unassembled WGS sequence"/>
</dbReference>
<feature type="transmembrane region" description="Helical" evidence="4">
    <location>
        <begin position="61"/>
        <end position="80"/>
    </location>
</feature>
<dbReference type="GO" id="GO:0005524">
    <property type="term" value="F:ATP binding"/>
    <property type="evidence" value="ECO:0007669"/>
    <property type="project" value="InterPro"/>
</dbReference>
<dbReference type="Gene3D" id="1.20.1560.10">
    <property type="entry name" value="ABC transporter type 1, transmembrane domain"/>
    <property type="match status" value="1"/>
</dbReference>
<evidence type="ECO:0000256" key="3">
    <source>
        <dbReference type="ARBA" id="ARBA00023136"/>
    </source>
</evidence>
<keyword evidence="2 4" id="KW-1133">Transmembrane helix</keyword>
<keyword evidence="1 4" id="KW-0812">Transmembrane</keyword>
<dbReference type="GO" id="GO:0140359">
    <property type="term" value="F:ABC-type transporter activity"/>
    <property type="evidence" value="ECO:0007669"/>
    <property type="project" value="InterPro"/>
</dbReference>
<dbReference type="GeneID" id="16078650"/>
<evidence type="ECO:0000313" key="6">
    <source>
        <dbReference type="EMBL" id="EGD79099.1"/>
    </source>
</evidence>
<dbReference type="RefSeq" id="XP_004998055.1">
    <property type="nucleotide sequence ID" value="XM_004997998.1"/>
</dbReference>
<keyword evidence="7" id="KW-1185">Reference proteome</keyword>
<protein>
    <recommendedName>
        <fullName evidence="5">ABC transmembrane type-1 domain-containing protein</fullName>
    </recommendedName>
</protein>
<sequence>MAVVQTLLGFARQLVPFARRQPRPLKTVAVCLVCIVVSAGLFLVQPLMVRNALDVMFSEDASYSGLYWQCFLMLLNYVALHGVRQIGLFRQGVLAQQIVEDVRVLAFSEMISQGHVAVERRGVGAAQAMLTSDVTHLYTLIRNHATDMLNGLLFSVGGLLLCVAIQPFLTVFVVLLLAPMAFVMKQFDKIGKTAGKKIQESLSDTMDSVSEALMCTK</sequence>
<dbReference type="InterPro" id="IPR036640">
    <property type="entry name" value="ABC1_TM_sf"/>
</dbReference>
<evidence type="ECO:0000256" key="1">
    <source>
        <dbReference type="ARBA" id="ARBA00022692"/>
    </source>
</evidence>
<evidence type="ECO:0000259" key="5">
    <source>
        <dbReference type="PROSITE" id="PS50929"/>
    </source>
</evidence>
<organism evidence="7">
    <name type="scientific">Salpingoeca rosetta (strain ATCC 50818 / BSB-021)</name>
    <dbReference type="NCBI Taxonomy" id="946362"/>
    <lineage>
        <taxon>Eukaryota</taxon>
        <taxon>Choanoflagellata</taxon>
        <taxon>Craspedida</taxon>
        <taxon>Salpingoecidae</taxon>
        <taxon>Salpingoeca</taxon>
    </lineage>
</organism>
<name>F2TZS5_SALR5</name>
<dbReference type="GO" id="GO:0016020">
    <property type="term" value="C:membrane"/>
    <property type="evidence" value="ECO:0007669"/>
    <property type="project" value="InterPro"/>
</dbReference>
<dbReference type="Pfam" id="PF00664">
    <property type="entry name" value="ABC_membrane"/>
    <property type="match status" value="1"/>
</dbReference>
<dbReference type="AlphaFoldDB" id="F2TZS5"/>
<accession>F2TZS5</accession>
<dbReference type="SUPFAM" id="SSF90123">
    <property type="entry name" value="ABC transporter transmembrane region"/>
    <property type="match status" value="1"/>
</dbReference>
<feature type="domain" description="ABC transmembrane type-1" evidence="5">
    <location>
        <begin position="29"/>
        <end position="217"/>
    </location>
</feature>
<evidence type="ECO:0000256" key="4">
    <source>
        <dbReference type="SAM" id="Phobius"/>
    </source>
</evidence>
<evidence type="ECO:0000313" key="7">
    <source>
        <dbReference type="Proteomes" id="UP000007799"/>
    </source>
</evidence>
<reference evidence="6" key="1">
    <citation type="submission" date="2009-08" db="EMBL/GenBank/DDBJ databases">
        <title>Annotation of Salpingoeca rosetta.</title>
        <authorList>
            <consortium name="The Broad Institute Genome Sequencing Platform"/>
            <person name="Russ C."/>
            <person name="Cuomo C."/>
            <person name="Burger G."/>
            <person name="Gray M.W."/>
            <person name="Holland P.W.H."/>
            <person name="King N."/>
            <person name="Lang F.B.F."/>
            <person name="Roger A.J."/>
            <person name="Ruiz-Trillo I."/>
            <person name="Young S.K."/>
            <person name="Zeng Q."/>
            <person name="Gargeya S."/>
            <person name="Alvarado L."/>
            <person name="Berlin A."/>
            <person name="Chapman S.B."/>
            <person name="Chen Z."/>
            <person name="Freedman E."/>
            <person name="Gellesch M."/>
            <person name="Goldberg J."/>
            <person name="Griggs A."/>
            <person name="Gujja S."/>
            <person name="Heilman E."/>
            <person name="Heiman D."/>
            <person name="Howarth C."/>
            <person name="Mehta T."/>
            <person name="Neiman D."/>
            <person name="Pearson M."/>
            <person name="Roberts A."/>
            <person name="Saif S."/>
            <person name="Shea T."/>
            <person name="Shenoy N."/>
            <person name="Sisk P."/>
            <person name="Stolte C."/>
            <person name="Sykes S."/>
            <person name="White J."/>
            <person name="Yandava C."/>
            <person name="Haas B."/>
            <person name="Nusbaum C."/>
            <person name="Birren B."/>
        </authorList>
    </citation>
    <scope>NUCLEOTIDE SEQUENCE [LARGE SCALE GENOMIC DNA]</scope>
    <source>
        <strain evidence="6">ATCC 50818</strain>
    </source>
</reference>
<dbReference type="InterPro" id="IPR011527">
    <property type="entry name" value="ABC1_TM_dom"/>
</dbReference>
<proteinExistence type="predicted"/>
<dbReference type="KEGG" id="sre:PTSG_02065"/>